<dbReference type="AlphaFoldDB" id="A0A3P1XVY5"/>
<dbReference type="Gene3D" id="3.90.1150.10">
    <property type="entry name" value="Aspartate Aminotransferase, domain 1"/>
    <property type="match status" value="1"/>
</dbReference>
<name>A0A3P1XVY5_TANFO</name>
<dbReference type="InterPro" id="IPR015424">
    <property type="entry name" value="PyrdxlP-dep_Trfase"/>
</dbReference>
<evidence type="ECO:0000256" key="2">
    <source>
        <dbReference type="ARBA" id="ARBA00006966"/>
    </source>
</evidence>
<dbReference type="PANTHER" id="PTHR48097">
    <property type="entry name" value="L-THREONINE ALDOLASE-RELATED"/>
    <property type="match status" value="1"/>
</dbReference>
<organism evidence="5 6">
    <name type="scientific">Tannerella forsythia</name>
    <name type="common">Bacteroides forsythus</name>
    <dbReference type="NCBI Taxonomy" id="28112"/>
    <lineage>
        <taxon>Bacteria</taxon>
        <taxon>Pseudomonadati</taxon>
        <taxon>Bacteroidota</taxon>
        <taxon>Bacteroidia</taxon>
        <taxon>Bacteroidales</taxon>
        <taxon>Tannerellaceae</taxon>
        <taxon>Tannerella</taxon>
    </lineage>
</organism>
<evidence type="ECO:0000313" key="5">
    <source>
        <dbReference type="EMBL" id="RRD62681.1"/>
    </source>
</evidence>
<dbReference type="InterPro" id="IPR015422">
    <property type="entry name" value="PyrdxlP-dep_Trfase_small"/>
</dbReference>
<evidence type="ECO:0000313" key="6">
    <source>
        <dbReference type="Proteomes" id="UP000278609"/>
    </source>
</evidence>
<reference evidence="5 6" key="1">
    <citation type="submission" date="2018-11" db="EMBL/GenBank/DDBJ databases">
        <title>Genomes From Bacteria Associated with the Canine Oral Cavity: a Test Case for Automated Genome-Based Taxonomic Assignment.</title>
        <authorList>
            <person name="Coil D.A."/>
            <person name="Jospin G."/>
            <person name="Darling A.E."/>
            <person name="Wallis C."/>
            <person name="Davis I.J."/>
            <person name="Harris S."/>
            <person name="Eisen J.A."/>
            <person name="Holcombe L.J."/>
            <person name="O'Flynn C."/>
        </authorList>
    </citation>
    <scope>NUCLEOTIDE SEQUENCE [LARGE SCALE GENOMIC DNA]</scope>
    <source>
        <strain evidence="5 6">OH2617_COT-023</strain>
    </source>
</reference>
<evidence type="ECO:0000256" key="1">
    <source>
        <dbReference type="ARBA" id="ARBA00001933"/>
    </source>
</evidence>
<accession>A0A3P1XVY5</accession>
<dbReference type="EMBL" id="RQYS01000007">
    <property type="protein sequence ID" value="RRD62681.1"/>
    <property type="molecule type" value="Genomic_DNA"/>
</dbReference>
<evidence type="ECO:0000256" key="3">
    <source>
        <dbReference type="ARBA" id="ARBA00022898"/>
    </source>
</evidence>
<dbReference type="SUPFAM" id="SSF53383">
    <property type="entry name" value="PLP-dependent transferases"/>
    <property type="match status" value="1"/>
</dbReference>
<dbReference type="OrthoDB" id="9774495at2"/>
<comment type="cofactor">
    <cofactor evidence="1">
        <name>pyridoxal 5'-phosphate</name>
        <dbReference type="ChEBI" id="CHEBI:597326"/>
    </cofactor>
</comment>
<dbReference type="GO" id="GO:0006520">
    <property type="term" value="P:amino acid metabolic process"/>
    <property type="evidence" value="ECO:0007669"/>
    <property type="project" value="InterPro"/>
</dbReference>
<dbReference type="PANTHER" id="PTHR48097:SF5">
    <property type="entry name" value="LOW SPECIFICITY L-THREONINE ALDOLASE"/>
    <property type="match status" value="1"/>
</dbReference>
<dbReference type="InterPro" id="IPR015421">
    <property type="entry name" value="PyrdxlP-dep_Trfase_major"/>
</dbReference>
<dbReference type="Gene3D" id="3.40.640.10">
    <property type="entry name" value="Type I PLP-dependent aspartate aminotransferase-like (Major domain)"/>
    <property type="match status" value="1"/>
</dbReference>
<proteinExistence type="inferred from homology"/>
<keyword evidence="3" id="KW-0663">Pyridoxal phosphate</keyword>
<comment type="caution">
    <text evidence="5">The sequence shown here is derived from an EMBL/GenBank/DDBJ whole genome shotgun (WGS) entry which is preliminary data.</text>
</comment>
<dbReference type="GO" id="GO:0016829">
    <property type="term" value="F:lyase activity"/>
    <property type="evidence" value="ECO:0007669"/>
    <property type="project" value="InterPro"/>
</dbReference>
<evidence type="ECO:0000259" key="4">
    <source>
        <dbReference type="Pfam" id="PF01212"/>
    </source>
</evidence>
<comment type="similarity">
    <text evidence="2">Belongs to the threonine aldolase family.</text>
</comment>
<dbReference type="Pfam" id="PF01212">
    <property type="entry name" value="Beta_elim_lyase"/>
    <property type="match status" value="1"/>
</dbReference>
<feature type="domain" description="Aromatic amino acid beta-eliminating lyase/threonine aldolase" evidence="4">
    <location>
        <begin position="14"/>
        <end position="247"/>
    </location>
</feature>
<dbReference type="Proteomes" id="UP000278609">
    <property type="component" value="Unassembled WGS sequence"/>
</dbReference>
<gene>
    <name evidence="5" type="ORF">EII40_02420</name>
</gene>
<sequence length="360" mass="40471">MIRFECDYAEGAHPEILERLVQTNFEQTKGYGDDRHCEHARQIIRRLCDDHRADVHFLVGGTQTNTTVIASVLRPHQGVISADSGHINVHETGAIEATGHKVLALPAHDGKLSAAQVEEAVLAHRNDANREHTVQPGMVYISQPTECGTLYYKEELQRLSEVCRRYGIPLFIDGARLGYALEAETNDLTLPDIARLCDVFYIGGTKVGALFGEAVVILADTLKQDFRYLMKRQGAMLAKGRLLGIQFETLFEDGLYSEISRHAVRMAMKIRDAFEAKGISFLYPSPTNQQFPILNDTQIATLLEKYAFEYWTKVDMHHIAVRFCTSWATREEDVDALIEDLKNLDPSIGCDGNMDMVLCH</sequence>
<protein>
    <submittedName>
        <fullName evidence="5">Low specificity L-threonine aldolase</fullName>
    </submittedName>
</protein>
<dbReference type="InterPro" id="IPR001597">
    <property type="entry name" value="ArAA_b-elim_lyase/Thr_aldolase"/>
</dbReference>
<dbReference type="RefSeq" id="WP_124750691.1">
    <property type="nucleotide sequence ID" value="NZ_RQYS01000007.1"/>
</dbReference>